<accession>A0A938WKB3</accession>
<keyword evidence="1" id="KW-0732">Signal</keyword>
<evidence type="ECO:0000256" key="1">
    <source>
        <dbReference type="SAM" id="SignalP"/>
    </source>
</evidence>
<evidence type="ECO:0000313" key="2">
    <source>
        <dbReference type="EMBL" id="MBM6660382.1"/>
    </source>
</evidence>
<gene>
    <name evidence="2" type="ORF">H6B30_01190</name>
</gene>
<organism evidence="2 3">
    <name type="scientific">Marseilla massiliensis</name>
    <dbReference type="NCBI Taxonomy" id="1841864"/>
    <lineage>
        <taxon>Bacteria</taxon>
        <taxon>Pseudomonadati</taxon>
        <taxon>Bacteroidota</taxon>
        <taxon>Bacteroidia</taxon>
        <taxon>Bacteroidales</taxon>
        <taxon>Prevotellaceae</taxon>
        <taxon>Marseilla</taxon>
    </lineage>
</organism>
<dbReference type="RefSeq" id="WP_205107078.1">
    <property type="nucleotide sequence ID" value="NZ_JACJJL010000001.1"/>
</dbReference>
<dbReference type="EMBL" id="JACJJL010000001">
    <property type="protein sequence ID" value="MBM6660382.1"/>
    <property type="molecule type" value="Genomic_DNA"/>
</dbReference>
<comment type="caution">
    <text evidence="2">The sequence shown here is derived from an EMBL/GenBank/DDBJ whole genome shotgun (WGS) entry which is preliminary data.</text>
</comment>
<dbReference type="Proteomes" id="UP000764045">
    <property type="component" value="Unassembled WGS sequence"/>
</dbReference>
<protein>
    <submittedName>
        <fullName evidence="2">Uncharacterized protein</fullName>
    </submittedName>
</protein>
<evidence type="ECO:0000313" key="3">
    <source>
        <dbReference type="Proteomes" id="UP000764045"/>
    </source>
</evidence>
<keyword evidence="3" id="KW-1185">Reference proteome</keyword>
<feature type="chain" id="PRO_5037440131" evidence="1">
    <location>
        <begin position="21"/>
        <end position="550"/>
    </location>
</feature>
<dbReference type="AlphaFoldDB" id="A0A938WKB3"/>
<sequence length="550" mass="60064">MKKTLLSTAVAAICCLAANAQYVADPATNTQVNPTTGNYGNEAVVNASGVLYSKTLIPDSENEQQGETNIASVIQVLDKDGRKVLPGDGEELWHTRNRSYTMVNQTIYADNDGNCILISSDCRNAEPTTTNLGYTVYKIGPDGKQLWSADLADGTAFESVALLKVVQTSDGGYVFAYAVFTNDNSFPMYIRMEKLTADGQKAWQEPVLLQDSRTSYAYPYIVDAGDNQVMLIYARGSSQYIEAQLYDFDGTPLWAEPLTVYQGGFASDIPLHTILNVVKAPEGAFVAWSDDRSYEGSYANYVSYVKRDGTLAFPGGINGLKISYADSYSRQVPQLYYCDADQSLYAIYRQYNQSYQALCGIYMQRISADGELMWGPEGKDIVAMQQQRAVGYATVQGAGGTDMAVFYQTNSQSGGDTKTYARRMDCDGNDAWQSPLEVSTVTSEKSDLQSSQLIDGSYWILTWLDQRESADRMHDGLFAQRVNTDGTLGSTTAGISRTETDKAPESVDVYTLDGRTVMTGAPAGKAEGLGKGIYVVKDKATGKARKIAVK</sequence>
<proteinExistence type="predicted"/>
<feature type="signal peptide" evidence="1">
    <location>
        <begin position="1"/>
        <end position="20"/>
    </location>
</feature>
<dbReference type="SUPFAM" id="SSF50939">
    <property type="entry name" value="Sialidases"/>
    <property type="match status" value="1"/>
</dbReference>
<name>A0A938WKB3_9BACT</name>
<reference evidence="2 3" key="1">
    <citation type="journal article" date="2021" name="Sci. Rep.">
        <title>The distribution of antibiotic resistance genes in chicken gut microbiota commensals.</title>
        <authorList>
            <person name="Juricova H."/>
            <person name="Matiasovicova J."/>
            <person name="Kubasova T."/>
            <person name="Cejkova D."/>
            <person name="Rychlik I."/>
        </authorList>
    </citation>
    <scope>NUCLEOTIDE SEQUENCE [LARGE SCALE GENOMIC DNA]</scope>
    <source>
        <strain evidence="2 3">An819</strain>
    </source>
</reference>
<dbReference type="InterPro" id="IPR036278">
    <property type="entry name" value="Sialidase_sf"/>
</dbReference>